<dbReference type="PANTHER" id="PTHR35850">
    <property type="entry name" value="CYTOPLASMIC PROTEIN-RELATED"/>
    <property type="match status" value="1"/>
</dbReference>
<dbReference type="NCBIfam" id="TIGR03358">
    <property type="entry name" value="VI_chp_5"/>
    <property type="match status" value="1"/>
</dbReference>
<name>A0A3G9GEY4_9NEIS</name>
<accession>A0A3G9GEY4</accession>
<dbReference type="Pfam" id="PF05591">
    <property type="entry name" value="T6SS_VipA"/>
    <property type="match status" value="1"/>
</dbReference>
<dbReference type="STRING" id="332411.VI06_07650"/>
<dbReference type="PANTHER" id="PTHR35850:SF2">
    <property type="entry name" value="TYPE VI SECRETION SYSTEM CONTRACTILE SHEATH SMALL SUBUNIT"/>
    <property type="match status" value="1"/>
</dbReference>
<proteinExistence type="predicted"/>
<keyword evidence="2" id="KW-1185">Reference proteome</keyword>
<sequence length="168" mass="18923">MADSFQKEVPPARVNITLDLHTGGARKKLELPLKLLVLGDFSQRDDGTPLAEKPRHRIDKNNFDSVLADYHPSLRLGVENTLAGDGSELPVTLDFSSMRDFHPEQVVRQIPELAALLAMRNLLRDLKSNLLDNAAFRRELEKIMKDEQLSRNLRAELEHIAPLDAPQA</sequence>
<organism evidence="1 2">
    <name type="scientific">Aquitalea magnusonii</name>
    <dbReference type="NCBI Taxonomy" id="332411"/>
    <lineage>
        <taxon>Bacteria</taxon>
        <taxon>Pseudomonadati</taxon>
        <taxon>Pseudomonadota</taxon>
        <taxon>Betaproteobacteria</taxon>
        <taxon>Neisseriales</taxon>
        <taxon>Chromobacteriaceae</taxon>
        <taxon>Aquitalea</taxon>
    </lineage>
</organism>
<dbReference type="InterPro" id="IPR008312">
    <property type="entry name" value="T6SS_TssB1"/>
</dbReference>
<dbReference type="RefSeq" id="WP_089084669.1">
    <property type="nucleotide sequence ID" value="NZ_AP018823.1"/>
</dbReference>
<reference evidence="2" key="1">
    <citation type="journal article" date="2017" name="Biotechnol. Biofuels">
        <title>Evaluation of environmental bacterial communities as a factor affecting the growth of duckweed Lemna minor.</title>
        <authorList>
            <person name="Ishizawa H."/>
            <person name="Kuroda M."/>
            <person name="Morikawa M."/>
            <person name="Ike M."/>
        </authorList>
    </citation>
    <scope>NUCLEOTIDE SEQUENCE [LARGE SCALE GENOMIC DNA]</scope>
    <source>
        <strain evidence="2">H3</strain>
    </source>
</reference>
<protein>
    <submittedName>
        <fullName evidence="1">Uncharacterized protein ImpB</fullName>
    </submittedName>
</protein>
<dbReference type="AlphaFoldDB" id="A0A3G9GEY4"/>
<dbReference type="Proteomes" id="UP000198290">
    <property type="component" value="Chromosome"/>
</dbReference>
<evidence type="ECO:0000313" key="2">
    <source>
        <dbReference type="Proteomes" id="UP000198290"/>
    </source>
</evidence>
<reference evidence="2" key="3">
    <citation type="journal article" date="2017" name="Plant Physiol. Biochem.">
        <title>Differential oxidative and antioxidative response of duckweed Lemna minor toward plant growth promoting/inhibiting bacteria.</title>
        <authorList>
            <person name="Ishizawa H."/>
            <person name="Kuroda M."/>
            <person name="Morikawa M."/>
            <person name="Ike M."/>
        </authorList>
    </citation>
    <scope>NUCLEOTIDE SEQUENCE [LARGE SCALE GENOMIC DNA]</scope>
    <source>
        <strain evidence="2">H3</strain>
    </source>
</reference>
<evidence type="ECO:0000313" key="1">
    <source>
        <dbReference type="EMBL" id="BBF86430.1"/>
    </source>
</evidence>
<dbReference type="PIRSF" id="PIRSF028301">
    <property type="entry name" value="UCP028301"/>
    <property type="match status" value="1"/>
</dbReference>
<dbReference type="EMBL" id="AP018823">
    <property type="protein sequence ID" value="BBF86430.1"/>
    <property type="molecule type" value="Genomic_DNA"/>
</dbReference>
<dbReference type="OrthoDB" id="9789942at2"/>
<reference evidence="1 2" key="2">
    <citation type="journal article" date="2017" name="Genome Announc.">
        <title>Draft genome sequence of Aquitalea magnusonii strain H3, a plant growth-promoting bacterium of duckweed Lemna minor.</title>
        <authorList>
            <person name="Ishizawa H."/>
            <person name="Kuroda M."/>
            <person name="Ike M."/>
        </authorList>
    </citation>
    <scope>NUCLEOTIDE SEQUENCE [LARGE SCALE GENOMIC DNA]</scope>
    <source>
        <strain evidence="1 2">H3</strain>
    </source>
</reference>
<gene>
    <name evidence="1" type="ORF">DLM_2829</name>
</gene>
<dbReference type="KEGG" id="amah:DLM_2829"/>